<dbReference type="GO" id="GO:0006508">
    <property type="term" value="P:proteolysis"/>
    <property type="evidence" value="ECO:0007669"/>
    <property type="project" value="UniProtKB-KW"/>
</dbReference>
<dbReference type="InterPro" id="IPR045175">
    <property type="entry name" value="M28_fam"/>
</dbReference>
<sequence>MRRCLPTCSATVFAIGIALAMPTFAATPAPTTHHFSAAIDAGDFSAYLKAVSSDAFEGRKPGTEGARRTVDYLVAQFKRMGLQPGNHGQWFQTVPAVSTTLQHPEQLRLDVTENGRTLPLAYGSDMVAVTLQAKPKVTLKRSDIVFVGYGIDAPEYQWNDYAGIDVKGKTVIVLVNDPGYATQDPKLFRGRTMTYYGRWTYKYEQAAREGAAACFIVHATGPAGYPWSVVHNSWSGPQLSLPAGEHAAPRLPVAGWLSGDAARHLFAASGLDFDTLEAAAARRGFKPVSLKAQASITLDSTIRHTHSRNVLALLKGSEHPDQAVIYSAHWDHFGRDPKLKGDQIYNGAIDNGTGVAALLEIAEAFAHQQPRPKRSLLFAAVTMEESGLLGSQYYVEHPVFPLNRTVADINMDALDIIGPTKNMIVVGYGQSQLEDRLKGVLAKQGRTLSPEPTPENGFYFRSDHFSFAKAGVPAMDTLTGDDLVDGGTRKGRALLADYTAHRYHTPQDNYDPHWDFRGVIRDIQALHDVGQQLADGSDWPQWNAGSEFRARRQAMMQANDPH</sequence>
<dbReference type="CDD" id="cd05660">
    <property type="entry name" value="M28_like_PA"/>
    <property type="match status" value="1"/>
</dbReference>
<dbReference type="SUPFAM" id="SSF53187">
    <property type="entry name" value="Zn-dependent exopeptidases"/>
    <property type="match status" value="1"/>
</dbReference>
<evidence type="ECO:0000256" key="6">
    <source>
        <dbReference type="ARBA" id="ARBA00022833"/>
    </source>
</evidence>
<dbReference type="FunFam" id="3.40.630.10:FF:000088">
    <property type="entry name" value="Peptidase M20"/>
    <property type="match status" value="1"/>
</dbReference>
<feature type="domain" description="Peptidase M28" evidence="8">
    <location>
        <begin position="309"/>
        <end position="516"/>
    </location>
</feature>
<feature type="signal peptide" evidence="7">
    <location>
        <begin position="1"/>
        <end position="25"/>
    </location>
</feature>
<dbReference type="PANTHER" id="PTHR12147">
    <property type="entry name" value="METALLOPEPTIDASE M28 FAMILY MEMBER"/>
    <property type="match status" value="1"/>
</dbReference>
<evidence type="ECO:0000256" key="7">
    <source>
        <dbReference type="SAM" id="SignalP"/>
    </source>
</evidence>
<dbReference type="Gene3D" id="3.40.630.10">
    <property type="entry name" value="Zn peptidases"/>
    <property type="match status" value="2"/>
</dbReference>
<dbReference type="EMBL" id="FOSR01000004">
    <property type="protein sequence ID" value="SFK62447.1"/>
    <property type="molecule type" value="Genomic_DNA"/>
</dbReference>
<keyword evidence="1" id="KW-0031">Aminopeptidase</keyword>
<evidence type="ECO:0000256" key="4">
    <source>
        <dbReference type="ARBA" id="ARBA00022729"/>
    </source>
</evidence>
<dbReference type="InterPro" id="IPR007484">
    <property type="entry name" value="Peptidase_M28"/>
</dbReference>
<reference evidence="10" key="1">
    <citation type="submission" date="2016-10" db="EMBL/GenBank/DDBJ databases">
        <authorList>
            <person name="Varghese N."/>
            <person name="Submissions S."/>
        </authorList>
    </citation>
    <scope>NUCLEOTIDE SEQUENCE [LARGE SCALE GENOMIC DNA]</scope>
    <source>
        <strain evidence="10">MO64</strain>
    </source>
</reference>
<keyword evidence="6" id="KW-0862">Zinc</keyword>
<keyword evidence="2" id="KW-0645">Protease</keyword>
<keyword evidence="4 7" id="KW-0732">Signal</keyword>
<evidence type="ECO:0000313" key="10">
    <source>
        <dbReference type="Proteomes" id="UP000198725"/>
    </source>
</evidence>
<dbReference type="InterPro" id="IPR046450">
    <property type="entry name" value="PA_dom_sf"/>
</dbReference>
<evidence type="ECO:0000256" key="2">
    <source>
        <dbReference type="ARBA" id="ARBA00022670"/>
    </source>
</evidence>
<dbReference type="GO" id="GO:0004180">
    <property type="term" value="F:carboxypeptidase activity"/>
    <property type="evidence" value="ECO:0007669"/>
    <property type="project" value="UniProtKB-KW"/>
</dbReference>
<evidence type="ECO:0000256" key="3">
    <source>
        <dbReference type="ARBA" id="ARBA00022723"/>
    </source>
</evidence>
<evidence type="ECO:0000313" key="9">
    <source>
        <dbReference type="EMBL" id="SFK62447.1"/>
    </source>
</evidence>
<dbReference type="Pfam" id="PF04389">
    <property type="entry name" value="Peptidase_M28"/>
    <property type="match status" value="1"/>
</dbReference>
<accession>A0A1I4B2P6</accession>
<dbReference type="PANTHER" id="PTHR12147:SF56">
    <property type="entry name" value="AMINOPEPTIDASE YDR415C-RELATED"/>
    <property type="match status" value="1"/>
</dbReference>
<dbReference type="CDD" id="cd04821">
    <property type="entry name" value="PA_M28_1_2"/>
    <property type="match status" value="1"/>
</dbReference>
<proteinExistence type="predicted"/>
<dbReference type="GO" id="GO:0004177">
    <property type="term" value="F:aminopeptidase activity"/>
    <property type="evidence" value="ECO:0007669"/>
    <property type="project" value="UniProtKB-KW"/>
</dbReference>
<dbReference type="GO" id="GO:0008235">
    <property type="term" value="F:metalloexopeptidase activity"/>
    <property type="evidence" value="ECO:0007669"/>
    <property type="project" value="InterPro"/>
</dbReference>
<feature type="chain" id="PRO_5011658899" evidence="7">
    <location>
        <begin position="26"/>
        <end position="562"/>
    </location>
</feature>
<keyword evidence="10" id="KW-1185">Reference proteome</keyword>
<dbReference type="Proteomes" id="UP000198725">
    <property type="component" value="Unassembled WGS sequence"/>
</dbReference>
<gene>
    <name evidence="9" type="ORF">SAMN05192579_104229</name>
</gene>
<keyword evidence="3" id="KW-0479">Metal-binding</keyword>
<name>A0A1I4B2P6_9GAMM</name>
<organism evidence="9 10">
    <name type="scientific">Rhodanobacter glycinis</name>
    <dbReference type="NCBI Taxonomy" id="582702"/>
    <lineage>
        <taxon>Bacteria</taxon>
        <taxon>Pseudomonadati</taxon>
        <taxon>Pseudomonadota</taxon>
        <taxon>Gammaproteobacteria</taxon>
        <taxon>Lysobacterales</taxon>
        <taxon>Rhodanobacteraceae</taxon>
        <taxon>Rhodanobacter</taxon>
    </lineage>
</organism>
<evidence type="ECO:0000256" key="5">
    <source>
        <dbReference type="ARBA" id="ARBA00022801"/>
    </source>
</evidence>
<dbReference type="GO" id="GO:0046872">
    <property type="term" value="F:metal ion binding"/>
    <property type="evidence" value="ECO:0007669"/>
    <property type="project" value="UniProtKB-KW"/>
</dbReference>
<dbReference type="RefSeq" id="WP_245734952.1">
    <property type="nucleotide sequence ID" value="NZ_FOSR01000004.1"/>
</dbReference>
<keyword evidence="5" id="KW-0378">Hydrolase</keyword>
<dbReference type="AlphaFoldDB" id="A0A1I4B2P6"/>
<dbReference type="Gene3D" id="3.50.30.30">
    <property type="match status" value="1"/>
</dbReference>
<keyword evidence="9" id="KW-0121">Carboxypeptidase</keyword>
<protein>
    <submittedName>
        <fullName evidence="9">Zn-dependent amino-or carboxypeptidase, M28 family</fullName>
    </submittedName>
</protein>
<evidence type="ECO:0000256" key="1">
    <source>
        <dbReference type="ARBA" id="ARBA00022438"/>
    </source>
</evidence>
<evidence type="ECO:0000259" key="8">
    <source>
        <dbReference type="Pfam" id="PF04389"/>
    </source>
</evidence>
<dbReference type="SUPFAM" id="SSF52025">
    <property type="entry name" value="PA domain"/>
    <property type="match status" value="1"/>
</dbReference>